<dbReference type="Proteomes" id="UP000799423">
    <property type="component" value="Unassembled WGS sequence"/>
</dbReference>
<dbReference type="GO" id="GO:0003690">
    <property type="term" value="F:double-stranded DNA binding"/>
    <property type="evidence" value="ECO:0007669"/>
    <property type="project" value="TreeGrafter"/>
</dbReference>
<dbReference type="Pfam" id="PF13671">
    <property type="entry name" value="AAA_33"/>
    <property type="match status" value="1"/>
</dbReference>
<dbReference type="NCBIfam" id="TIGR01664">
    <property type="entry name" value="DNA-3'-Pase"/>
    <property type="match status" value="1"/>
</dbReference>
<reference evidence="2" key="1">
    <citation type="submission" date="2020-01" db="EMBL/GenBank/DDBJ databases">
        <authorList>
            <consortium name="DOE Joint Genome Institute"/>
            <person name="Haridas S."/>
            <person name="Albert R."/>
            <person name="Binder M."/>
            <person name="Bloem J."/>
            <person name="Labutti K."/>
            <person name="Salamov A."/>
            <person name="Andreopoulos B."/>
            <person name="Baker S.E."/>
            <person name="Barry K."/>
            <person name="Bills G."/>
            <person name="Bluhm B.H."/>
            <person name="Cannon C."/>
            <person name="Castanera R."/>
            <person name="Culley D.E."/>
            <person name="Daum C."/>
            <person name="Ezra D."/>
            <person name="Gonzalez J.B."/>
            <person name="Henrissat B."/>
            <person name="Kuo A."/>
            <person name="Liang C."/>
            <person name="Lipzen A."/>
            <person name="Lutzoni F."/>
            <person name="Magnuson J."/>
            <person name="Mondo S."/>
            <person name="Nolan M."/>
            <person name="Ohm R."/>
            <person name="Pangilinan J."/>
            <person name="Park H.-J."/>
            <person name="Ramirez L."/>
            <person name="Alfaro M."/>
            <person name="Sun H."/>
            <person name="Tritt A."/>
            <person name="Yoshinaga Y."/>
            <person name="Zwiers L.-H."/>
            <person name="Turgeon B.G."/>
            <person name="Goodwin S.B."/>
            <person name="Spatafora J.W."/>
            <person name="Crous P.W."/>
            <person name="Grigoriev I.V."/>
        </authorList>
    </citation>
    <scope>NUCLEOTIDE SEQUENCE</scope>
    <source>
        <strain evidence="2">IPT5</strain>
    </source>
</reference>
<feature type="region of interest" description="Disordered" evidence="1">
    <location>
        <begin position="1"/>
        <end position="32"/>
    </location>
</feature>
<dbReference type="CDD" id="cd01625">
    <property type="entry name" value="HAD_PNP"/>
    <property type="match status" value="1"/>
</dbReference>
<protein>
    <submittedName>
        <fullName evidence="2">PNK3P-domain-containing protein</fullName>
    </submittedName>
</protein>
<dbReference type="GO" id="GO:0046403">
    <property type="term" value="F:polynucleotide 3'-phosphatase activity"/>
    <property type="evidence" value="ECO:0007669"/>
    <property type="project" value="TreeGrafter"/>
</dbReference>
<dbReference type="InterPro" id="IPR013954">
    <property type="entry name" value="PNK3P"/>
</dbReference>
<accession>A0A6A7B0Y8</accession>
<dbReference type="InterPro" id="IPR006551">
    <property type="entry name" value="Polynucleotide_phosphatase"/>
</dbReference>
<dbReference type="OrthoDB" id="19045at2759"/>
<dbReference type="InterPro" id="IPR036412">
    <property type="entry name" value="HAD-like_sf"/>
</dbReference>
<gene>
    <name evidence="2" type="ORF">T440DRAFT_470589</name>
</gene>
<dbReference type="PANTHER" id="PTHR12083">
    <property type="entry name" value="BIFUNCTIONAL POLYNUCLEOTIDE PHOSPHATASE/KINASE"/>
    <property type="match status" value="1"/>
</dbReference>
<dbReference type="AlphaFoldDB" id="A0A6A7B0Y8"/>
<evidence type="ECO:0000313" key="2">
    <source>
        <dbReference type="EMBL" id="KAF2847999.1"/>
    </source>
</evidence>
<dbReference type="GO" id="GO:0046404">
    <property type="term" value="F:ATP-dependent polydeoxyribonucleotide 5'-hydroxyl-kinase activity"/>
    <property type="evidence" value="ECO:0007669"/>
    <property type="project" value="TreeGrafter"/>
</dbReference>
<dbReference type="InterPro" id="IPR023214">
    <property type="entry name" value="HAD_sf"/>
</dbReference>
<dbReference type="Gene3D" id="3.40.50.300">
    <property type="entry name" value="P-loop containing nucleotide triphosphate hydrolases"/>
    <property type="match status" value="1"/>
</dbReference>
<organism evidence="2 3">
    <name type="scientific">Plenodomus tracheiphilus IPT5</name>
    <dbReference type="NCBI Taxonomy" id="1408161"/>
    <lineage>
        <taxon>Eukaryota</taxon>
        <taxon>Fungi</taxon>
        <taxon>Dikarya</taxon>
        <taxon>Ascomycota</taxon>
        <taxon>Pezizomycotina</taxon>
        <taxon>Dothideomycetes</taxon>
        <taxon>Pleosporomycetidae</taxon>
        <taxon>Pleosporales</taxon>
        <taxon>Pleosporineae</taxon>
        <taxon>Leptosphaeriaceae</taxon>
        <taxon>Plenodomus</taxon>
    </lineage>
</organism>
<evidence type="ECO:0000313" key="3">
    <source>
        <dbReference type="Proteomes" id="UP000799423"/>
    </source>
</evidence>
<dbReference type="FunFam" id="3.40.50.300:FF:002548">
    <property type="entry name" value="DNA kinase/phosphatase Pnk1"/>
    <property type="match status" value="1"/>
</dbReference>
<dbReference type="InterPro" id="IPR006549">
    <property type="entry name" value="HAD-SF_hydro_IIIA"/>
</dbReference>
<keyword evidence="3" id="KW-1185">Reference proteome</keyword>
<dbReference type="NCBIfam" id="TIGR01662">
    <property type="entry name" value="HAD-SF-IIIA"/>
    <property type="match status" value="1"/>
</dbReference>
<dbReference type="Pfam" id="PF08645">
    <property type="entry name" value="PNK3P"/>
    <property type="match status" value="1"/>
</dbReference>
<name>A0A6A7B0Y8_9PLEO</name>
<sequence>MGERPTLGKRPSSHGKEVSPPPSKRRQQSTTTSKAIANFFTPLSKKEPEKMVWRVVKDSLLVGRYGTTTATRAASLSKRRIAAFDFDSTLITPASGKTFGRDANDWKWWHSSVPGRLKSLHQDGYLIAIISNQGGINLRPDPKTIKSNQKRLGDFKTKVSSIFNQLDLPITLYAATSRDQYRKPRTGVWQEILEDFDLDSVNSLDLEQSVFVGDAGGREAVTGGAGKDHSCVDRDFAANIGLPFHTPEEFFLNEEPRSFVRSFNPVHYLQERAERPTNTIKFSKADRIELVLFCGSPGAGKSSFYWRHLQPLDYGRVNQDILKTREKCVRAATALLEERISVVVDNTNADPETRAVWINLAQKLGVPIRCVLFTAPVQVCQHNDTFRALNIGQEANPEKRTILPHAAFSGFASRYCEPKISEGFEDIIMTGFEFEGSDEQKSLWSQYWI</sequence>
<dbReference type="EMBL" id="MU006321">
    <property type="protein sequence ID" value="KAF2847999.1"/>
    <property type="molecule type" value="Genomic_DNA"/>
</dbReference>
<evidence type="ECO:0000256" key="1">
    <source>
        <dbReference type="SAM" id="MobiDB-lite"/>
    </source>
</evidence>
<dbReference type="InterPro" id="IPR027417">
    <property type="entry name" value="P-loop_NTPase"/>
</dbReference>
<dbReference type="GO" id="GO:0006281">
    <property type="term" value="P:DNA repair"/>
    <property type="evidence" value="ECO:0007669"/>
    <property type="project" value="TreeGrafter"/>
</dbReference>
<dbReference type="Gene3D" id="3.40.50.1000">
    <property type="entry name" value="HAD superfamily/HAD-like"/>
    <property type="match status" value="1"/>
</dbReference>
<proteinExistence type="predicted"/>
<dbReference type="SUPFAM" id="SSF52540">
    <property type="entry name" value="P-loop containing nucleoside triphosphate hydrolases"/>
    <property type="match status" value="1"/>
</dbReference>
<dbReference type="SUPFAM" id="SSF56784">
    <property type="entry name" value="HAD-like"/>
    <property type="match status" value="1"/>
</dbReference>
<dbReference type="PANTHER" id="PTHR12083:SF9">
    <property type="entry name" value="BIFUNCTIONAL POLYNUCLEOTIDE PHOSPHATASE_KINASE"/>
    <property type="match status" value="1"/>
</dbReference>
<dbReference type="FunFam" id="3.40.50.1000:FF:000078">
    <property type="entry name" value="Bifunctional polynucleotide phosphatase/kinase"/>
    <property type="match status" value="1"/>
</dbReference>